<dbReference type="AlphaFoldDB" id="A0A285JK19"/>
<evidence type="ECO:0000313" key="2">
    <source>
        <dbReference type="Proteomes" id="UP000219353"/>
    </source>
</evidence>
<dbReference type="OrthoDB" id="9785445at2"/>
<dbReference type="EMBL" id="OBEB01000009">
    <property type="protein sequence ID" value="SNY59441.1"/>
    <property type="molecule type" value="Genomic_DNA"/>
</dbReference>
<keyword evidence="2" id="KW-1185">Reference proteome</keyword>
<protein>
    <recommendedName>
        <fullName evidence="3">Transmembrane cytochrome oxidase associated protein</fullName>
    </recommendedName>
</protein>
<gene>
    <name evidence="1" type="ORF">SAMN06297280_3604</name>
</gene>
<evidence type="ECO:0008006" key="3">
    <source>
        <dbReference type="Google" id="ProtNLM"/>
    </source>
</evidence>
<dbReference type="Proteomes" id="UP000219353">
    <property type="component" value="Unassembled WGS sequence"/>
</dbReference>
<accession>A0A285JK19</accession>
<reference evidence="2" key="1">
    <citation type="submission" date="2017-09" db="EMBL/GenBank/DDBJ databases">
        <authorList>
            <person name="Varghese N."/>
            <person name="Submissions S."/>
        </authorList>
    </citation>
    <scope>NUCLEOTIDE SEQUENCE [LARGE SCALE GENOMIC DNA]</scope>
    <source>
        <strain evidence="2">CGMCC 1.12461</strain>
    </source>
</reference>
<evidence type="ECO:0000313" key="1">
    <source>
        <dbReference type="EMBL" id="SNY59441.1"/>
    </source>
</evidence>
<proteinExistence type="predicted"/>
<dbReference type="RefSeq" id="WP_097112805.1">
    <property type="nucleotide sequence ID" value="NZ_OBEB01000009.1"/>
</dbReference>
<sequence length="171" mass="19505">MNKNKFMLLFVICCVLPLAAAKLVLELGWFNPGSSSKGVWLEQEIFLLDDISGQKKHWRIVLLTDTPCQQRCQNALHTVKQLYIGLGRKQEQVQPVVVGPLTDADVYPMFIQQQTEIMDTASLQQKILLVDQKGLVLLSYPMPEQQAEMADVARNIRYDLLKLLNYDRTSV</sequence>
<name>A0A285JK19_9GAMM</name>
<organism evidence="1 2">
    <name type="scientific">Arsukibacterium tuosuense</name>
    <dbReference type="NCBI Taxonomy" id="1323745"/>
    <lineage>
        <taxon>Bacteria</taxon>
        <taxon>Pseudomonadati</taxon>
        <taxon>Pseudomonadota</taxon>
        <taxon>Gammaproteobacteria</taxon>
        <taxon>Chromatiales</taxon>
        <taxon>Chromatiaceae</taxon>
        <taxon>Arsukibacterium</taxon>
    </lineage>
</organism>